<evidence type="ECO:0000313" key="2">
    <source>
        <dbReference type="Proteomes" id="UP001329825"/>
    </source>
</evidence>
<keyword evidence="2" id="KW-1185">Reference proteome</keyword>
<dbReference type="Proteomes" id="UP001329825">
    <property type="component" value="Chromosome 4"/>
</dbReference>
<dbReference type="EMBL" id="CP141884">
    <property type="protein sequence ID" value="WRT66777.1"/>
    <property type="molecule type" value="Genomic_DNA"/>
</dbReference>
<dbReference type="RefSeq" id="XP_062791517.1">
    <property type="nucleotide sequence ID" value="XM_062935466.1"/>
</dbReference>
<protein>
    <submittedName>
        <fullName evidence="1">Uncharacterized protein</fullName>
    </submittedName>
</protein>
<proteinExistence type="predicted"/>
<dbReference type="SUPFAM" id="SSF51197">
    <property type="entry name" value="Clavaminate synthase-like"/>
    <property type="match status" value="1"/>
</dbReference>
<name>A0ABZ1D2H0_9TREE</name>
<organism evidence="1 2">
    <name type="scientific">Kwoniella shivajii</name>
    <dbReference type="NCBI Taxonomy" id="564305"/>
    <lineage>
        <taxon>Eukaryota</taxon>
        <taxon>Fungi</taxon>
        <taxon>Dikarya</taxon>
        <taxon>Basidiomycota</taxon>
        <taxon>Agaricomycotina</taxon>
        <taxon>Tremellomycetes</taxon>
        <taxon>Tremellales</taxon>
        <taxon>Cryptococcaceae</taxon>
        <taxon>Kwoniella</taxon>
    </lineage>
</organism>
<accession>A0ABZ1D2H0</accession>
<sequence length="206" mass="23668">MPIPVAVRTTPPPELPPFKFANRFDQPLFGDWRDELSLKGYTVVKGAIPREKALEYRERAFQWLESFPLGFDRNDVKTWKNASLPVHMKGGMFHGYGFAHEEFVWDIRCETGVIDAFAKVWGTDELITSFDGGSIMLPKRTDVFDDGKWEHMEKGFYCCQGIVNLNENGPEDGGLMVLEGSSKVVEEYFDIHGRQSYTTWGPFDWR</sequence>
<dbReference type="PANTHER" id="PTHR31630">
    <property type="entry name" value="PHYTANOYL-COA DIOXYGENASE-RELATED-RELATED"/>
    <property type="match status" value="1"/>
</dbReference>
<dbReference type="GeneID" id="87955871"/>
<dbReference type="PANTHER" id="PTHR31630:SF6">
    <property type="entry name" value="PHYTANOYL-COA DIOXYGENASE-RELATED"/>
    <property type="match status" value="1"/>
</dbReference>
<reference evidence="1 2" key="1">
    <citation type="submission" date="2024-01" db="EMBL/GenBank/DDBJ databases">
        <title>Comparative genomics of Cryptococcus and Kwoniella reveals pathogenesis evolution and contrasting modes of karyotype evolution via chromosome fusion or intercentromeric recombination.</title>
        <authorList>
            <person name="Coelho M.A."/>
            <person name="David-Palma M."/>
            <person name="Shea T."/>
            <person name="Bowers K."/>
            <person name="McGinley-Smith S."/>
            <person name="Mohammad A.W."/>
            <person name="Gnirke A."/>
            <person name="Yurkov A.M."/>
            <person name="Nowrousian M."/>
            <person name="Sun S."/>
            <person name="Cuomo C.A."/>
            <person name="Heitman J."/>
        </authorList>
    </citation>
    <scope>NUCLEOTIDE SEQUENCE [LARGE SCALE GENOMIC DNA]</scope>
    <source>
        <strain evidence="1">CBS 11374</strain>
    </source>
</reference>
<evidence type="ECO:0000313" key="1">
    <source>
        <dbReference type="EMBL" id="WRT66777.1"/>
    </source>
</evidence>
<gene>
    <name evidence="1" type="ORF">IL334_003740</name>
</gene>